<keyword evidence="4" id="KW-1185">Reference proteome</keyword>
<evidence type="ECO:0000313" key="4">
    <source>
        <dbReference type="Proteomes" id="UP000694867"/>
    </source>
</evidence>
<evidence type="ECO:0000256" key="1">
    <source>
        <dbReference type="ARBA" id="ARBA00004123"/>
    </source>
</evidence>
<feature type="region of interest" description="Disordered" evidence="3">
    <location>
        <begin position="130"/>
        <end position="151"/>
    </location>
</feature>
<protein>
    <submittedName>
        <fullName evidence="5 6">UPF0472 protein C16orf72 homolog</fullName>
    </submittedName>
</protein>
<sequence length="283" mass="31147">MSDQGDWRGLSRWEQECSDRVDESESTIGSQIAAERDAVAQRLFLLFQTSATSVAQLYKECQSGVRLWTSFQNAASSVTSLYKECVESQKRQQELAIQFGNHRRNKDILAWAHNRKRSIRREDLISFLSGRNPRLSPPTQTGRNGAQWGSPRRFDVQRGLTCLSLSAGVPSSGEATGAPHSSHGPIDDDDLGTFRQALALSAFTVGAASGAHHSSSPRTSKTADLSHFITEEFARHGRKRTLPLPSHGHHSVASASQDGLLRGSPTSDDVIMDSPQHKRPKYL</sequence>
<evidence type="ECO:0000256" key="2">
    <source>
        <dbReference type="ARBA" id="ARBA00023242"/>
    </source>
</evidence>
<accession>A0AAJ7WHA7</accession>
<reference evidence="5 6" key="1">
    <citation type="submission" date="2025-04" db="UniProtKB">
        <authorList>
            <consortium name="RefSeq"/>
        </authorList>
    </citation>
    <scope>IDENTIFICATION</scope>
</reference>
<dbReference type="KEGG" id="goe:100902876"/>
<dbReference type="GO" id="GO:0005634">
    <property type="term" value="C:nucleus"/>
    <property type="evidence" value="ECO:0007669"/>
    <property type="project" value="UniProtKB-SubCell"/>
</dbReference>
<organism evidence="4 6">
    <name type="scientific">Galendromus occidentalis</name>
    <name type="common">western predatory mite</name>
    <dbReference type="NCBI Taxonomy" id="34638"/>
    <lineage>
        <taxon>Eukaryota</taxon>
        <taxon>Metazoa</taxon>
        <taxon>Ecdysozoa</taxon>
        <taxon>Arthropoda</taxon>
        <taxon>Chelicerata</taxon>
        <taxon>Arachnida</taxon>
        <taxon>Acari</taxon>
        <taxon>Parasitiformes</taxon>
        <taxon>Mesostigmata</taxon>
        <taxon>Gamasina</taxon>
        <taxon>Phytoseioidea</taxon>
        <taxon>Phytoseiidae</taxon>
        <taxon>Typhlodrominae</taxon>
        <taxon>Galendromus</taxon>
    </lineage>
</organism>
<name>A0AAJ7WHA7_9ACAR</name>
<dbReference type="RefSeq" id="XP_018494563.1">
    <property type="nucleotide sequence ID" value="XM_018639047.2"/>
</dbReference>
<feature type="region of interest" description="Disordered" evidence="3">
    <location>
        <begin position="167"/>
        <end position="191"/>
    </location>
</feature>
<comment type="subcellular location">
    <subcellularLocation>
        <location evidence="1">Nucleus</location>
    </subcellularLocation>
</comment>
<dbReference type="InterPro" id="IPR040308">
    <property type="entry name" value="HAPR1"/>
</dbReference>
<proteinExistence type="predicted"/>
<evidence type="ECO:0000256" key="3">
    <source>
        <dbReference type="SAM" id="MobiDB-lite"/>
    </source>
</evidence>
<dbReference type="Proteomes" id="UP000694867">
    <property type="component" value="Unplaced"/>
</dbReference>
<gene>
    <name evidence="5 6" type="primary">LOC100902876</name>
</gene>
<feature type="region of interest" description="Disordered" evidence="3">
    <location>
        <begin position="234"/>
        <end position="283"/>
    </location>
</feature>
<dbReference type="PANTHER" id="PTHR31624">
    <property type="entry name" value="UPF0472 PROTEIN C16ORF72"/>
    <property type="match status" value="1"/>
</dbReference>
<dbReference type="RefSeq" id="XP_028966945.1">
    <property type="nucleotide sequence ID" value="XM_029111112.1"/>
</dbReference>
<evidence type="ECO:0000313" key="5">
    <source>
        <dbReference type="RefSeq" id="XP_018494563.1"/>
    </source>
</evidence>
<dbReference type="GeneID" id="100902876"/>
<dbReference type="PANTHER" id="PTHR31624:SF4">
    <property type="entry name" value="CHROMOSOME 16 OPEN READING FRAME 72"/>
    <property type="match status" value="1"/>
</dbReference>
<dbReference type="InterPro" id="IPR029196">
    <property type="entry name" value="HAPSTR1-like"/>
</dbReference>
<dbReference type="AlphaFoldDB" id="A0AAJ7WHA7"/>
<evidence type="ECO:0000313" key="6">
    <source>
        <dbReference type="RefSeq" id="XP_028966945.1"/>
    </source>
</evidence>
<dbReference type="Pfam" id="PF15251">
    <property type="entry name" value="TAPR1-like"/>
    <property type="match status" value="1"/>
</dbReference>
<keyword evidence="2" id="KW-0539">Nucleus</keyword>